<name>A0A917YGG6_9RHOB</name>
<dbReference type="SUPFAM" id="SSF53067">
    <property type="entry name" value="Actin-like ATPase domain"/>
    <property type="match status" value="1"/>
</dbReference>
<sequence length="225" mass="24062">MAQPTLGLGVDFGTSNTAAGYMVDGQPRLIQFAPGRTTIPTTFFFDYEAREMLIGESANQALIEGLEGRFMRALKRVLGTSLMHERRQILNERLTFVDIIARFLAEVKARAEAEAGVTFDRVLSGRPVVFHGVGDPREAKAEADLRACYLAAGFREVDFMPEPQAAAIASGALEQQDPSASSSMWAAVHRTSRCSGPVARGLQSLPITASASAARISTAPSASTG</sequence>
<gene>
    <name evidence="3" type="ORF">GCM10010991_00130</name>
</gene>
<dbReference type="InterPro" id="IPR013126">
    <property type="entry name" value="Hsp_70_fam"/>
</dbReference>
<comment type="caution">
    <text evidence="3">The sequence shown here is derived from an EMBL/GenBank/DDBJ whole genome shotgun (WGS) entry which is preliminary data.</text>
</comment>
<dbReference type="InterPro" id="IPR043129">
    <property type="entry name" value="ATPase_NBD"/>
</dbReference>
<keyword evidence="2" id="KW-0067">ATP-binding</keyword>
<reference evidence="3 4" key="1">
    <citation type="journal article" date="2014" name="Int. J. Syst. Evol. Microbiol.">
        <title>Complete genome sequence of Corynebacterium casei LMG S-19264T (=DSM 44701T), isolated from a smear-ripened cheese.</title>
        <authorList>
            <consortium name="US DOE Joint Genome Institute (JGI-PGF)"/>
            <person name="Walter F."/>
            <person name="Albersmeier A."/>
            <person name="Kalinowski J."/>
            <person name="Ruckert C."/>
        </authorList>
    </citation>
    <scope>NUCLEOTIDE SEQUENCE [LARGE SCALE GENOMIC DNA]</scope>
    <source>
        <strain evidence="3 4">CGMCC 1.7029</strain>
    </source>
</reference>
<proteinExistence type="predicted"/>
<keyword evidence="1" id="KW-0547">Nucleotide-binding</keyword>
<dbReference type="GO" id="GO:0140662">
    <property type="term" value="F:ATP-dependent protein folding chaperone"/>
    <property type="evidence" value="ECO:0007669"/>
    <property type="project" value="InterPro"/>
</dbReference>
<dbReference type="GO" id="GO:0005524">
    <property type="term" value="F:ATP binding"/>
    <property type="evidence" value="ECO:0007669"/>
    <property type="project" value="UniProtKB-KW"/>
</dbReference>
<protein>
    <recommendedName>
        <fullName evidence="5">Hsp70 protein</fullName>
    </recommendedName>
</protein>
<evidence type="ECO:0000256" key="2">
    <source>
        <dbReference type="ARBA" id="ARBA00022840"/>
    </source>
</evidence>
<organism evidence="3 4">
    <name type="scientific">Gemmobacter aquaticus</name>
    <dbReference type="NCBI Taxonomy" id="490185"/>
    <lineage>
        <taxon>Bacteria</taxon>
        <taxon>Pseudomonadati</taxon>
        <taxon>Pseudomonadota</taxon>
        <taxon>Alphaproteobacteria</taxon>
        <taxon>Rhodobacterales</taxon>
        <taxon>Paracoccaceae</taxon>
        <taxon>Gemmobacter</taxon>
    </lineage>
</organism>
<keyword evidence="4" id="KW-1185">Reference proteome</keyword>
<dbReference type="AlphaFoldDB" id="A0A917YGG6"/>
<accession>A0A917YGG6</accession>
<evidence type="ECO:0000313" key="4">
    <source>
        <dbReference type="Proteomes" id="UP000598196"/>
    </source>
</evidence>
<dbReference type="RefSeq" id="WP_308423070.1">
    <property type="nucleotide sequence ID" value="NZ_BMLP01000001.1"/>
</dbReference>
<dbReference type="Pfam" id="PF00012">
    <property type="entry name" value="HSP70"/>
    <property type="match status" value="1"/>
</dbReference>
<evidence type="ECO:0000256" key="1">
    <source>
        <dbReference type="ARBA" id="ARBA00022741"/>
    </source>
</evidence>
<dbReference type="Proteomes" id="UP000598196">
    <property type="component" value="Unassembled WGS sequence"/>
</dbReference>
<evidence type="ECO:0008006" key="5">
    <source>
        <dbReference type="Google" id="ProtNLM"/>
    </source>
</evidence>
<evidence type="ECO:0000313" key="3">
    <source>
        <dbReference type="EMBL" id="GGO23125.1"/>
    </source>
</evidence>
<dbReference type="EMBL" id="BMLP01000001">
    <property type="protein sequence ID" value="GGO23125.1"/>
    <property type="molecule type" value="Genomic_DNA"/>
</dbReference>
<dbReference type="Gene3D" id="3.30.420.40">
    <property type="match status" value="1"/>
</dbReference>